<dbReference type="RefSeq" id="WP_100314382.1">
    <property type="nucleotide sequence ID" value="NZ_PGFG01000001.1"/>
</dbReference>
<dbReference type="OrthoDB" id="2534034at2"/>
<dbReference type="PIRSF" id="PIRSF016202">
    <property type="entry name" value="PH1107"/>
    <property type="match status" value="1"/>
</dbReference>
<gene>
    <name evidence="4" type="ORF">BXY57_1416</name>
</gene>
<dbReference type="EMBL" id="PGFG01000001">
    <property type="protein sequence ID" value="PJJ75826.1"/>
    <property type="molecule type" value="Genomic_DNA"/>
</dbReference>
<dbReference type="Gene3D" id="2.115.10.20">
    <property type="entry name" value="Glycosyl hydrolase domain, family 43"/>
    <property type="match status" value="1"/>
</dbReference>
<evidence type="ECO:0000313" key="5">
    <source>
        <dbReference type="Proteomes" id="UP000230000"/>
    </source>
</evidence>
<protein>
    <submittedName>
        <fullName evidence="4">Putative GH43/DUF377 family glycosyl hydrolase</fullName>
    </submittedName>
</protein>
<dbReference type="Pfam" id="PF04041">
    <property type="entry name" value="Glyco_hydro_130"/>
    <property type="match status" value="1"/>
</dbReference>
<proteinExistence type="inferred from homology"/>
<sequence length="401" mass="45750">MRPFKSHFAGRYFFFIPLTVFLFKISRHPVNKENSSNPFPTYSWMDTSWALLPFEKADLVNPILKPSEETFPDPIRKMEIAWEAKDVFNPAVIVKDNKIYMFYRAQDSIGKPDGTSRIGLAVSTDGFHFTKCLSPVLYPKNDTFKKYEWQGGCEDPRVVQDSGGTYYMTYTAYDGKTARLFIATSKDLVHWKKWGSAFAGADHGFYLNKWTKSGSIVSEYKNGTPVAVKINGKYWMYWGDQFIWAATSEDLIHWKPVRMKENEKPPVALRNQALAMPDLKIVVPTRMGKFDNDLVEPGPPAMLTSQGILLIYNGRNIRKNGDSTLANGTYSGGEVLLDKKDPTKILHRLDHYFITPSQPYELLGQVNNVCFLEGLVYFNQKWLLYYGTADSKIAVAVCCKH</sequence>
<keyword evidence="1" id="KW-0328">Glycosyltransferase</keyword>
<dbReference type="Proteomes" id="UP000230000">
    <property type="component" value="Unassembled WGS sequence"/>
</dbReference>
<dbReference type="PANTHER" id="PTHR34106:SF5">
    <property type="entry name" value="GLYCOSIDASE"/>
    <property type="match status" value="1"/>
</dbReference>
<comment type="similarity">
    <text evidence="3">Belongs to the glycosyl hydrolase 130 family.</text>
</comment>
<keyword evidence="5" id="KW-1185">Reference proteome</keyword>
<dbReference type="GO" id="GO:0016757">
    <property type="term" value="F:glycosyltransferase activity"/>
    <property type="evidence" value="ECO:0007669"/>
    <property type="project" value="UniProtKB-KW"/>
</dbReference>
<evidence type="ECO:0000256" key="3">
    <source>
        <dbReference type="ARBA" id="ARBA00024356"/>
    </source>
</evidence>
<comment type="caution">
    <text evidence="4">The sequence shown here is derived from an EMBL/GenBank/DDBJ whole genome shotgun (WGS) entry which is preliminary data.</text>
</comment>
<evidence type="ECO:0000256" key="1">
    <source>
        <dbReference type="ARBA" id="ARBA00022676"/>
    </source>
</evidence>
<evidence type="ECO:0000256" key="2">
    <source>
        <dbReference type="ARBA" id="ARBA00022679"/>
    </source>
</evidence>
<dbReference type="CDD" id="cd18610">
    <property type="entry name" value="GH130_BT3780-like"/>
    <property type="match status" value="1"/>
</dbReference>
<dbReference type="InterPro" id="IPR023296">
    <property type="entry name" value="Glyco_hydro_beta-prop_sf"/>
</dbReference>
<dbReference type="InterPro" id="IPR007184">
    <property type="entry name" value="Mannoside_phosphorylase"/>
</dbReference>
<accession>A0A2M9CV92</accession>
<dbReference type="PANTHER" id="PTHR34106">
    <property type="entry name" value="GLYCOSIDASE"/>
    <property type="match status" value="1"/>
</dbReference>
<dbReference type="AlphaFoldDB" id="A0A2M9CV92"/>
<name>A0A2M9CV92_9BACT</name>
<dbReference type="GO" id="GO:0016787">
    <property type="term" value="F:hydrolase activity"/>
    <property type="evidence" value="ECO:0007669"/>
    <property type="project" value="UniProtKB-KW"/>
</dbReference>
<evidence type="ECO:0000313" key="4">
    <source>
        <dbReference type="EMBL" id="PJJ75826.1"/>
    </source>
</evidence>
<keyword evidence="2" id="KW-0808">Transferase</keyword>
<organism evidence="4 5">
    <name type="scientific">Thermoflavifilum aggregans</name>
    <dbReference type="NCBI Taxonomy" id="454188"/>
    <lineage>
        <taxon>Bacteria</taxon>
        <taxon>Pseudomonadati</taxon>
        <taxon>Bacteroidota</taxon>
        <taxon>Chitinophagia</taxon>
        <taxon>Chitinophagales</taxon>
        <taxon>Chitinophagaceae</taxon>
        <taxon>Thermoflavifilum</taxon>
    </lineage>
</organism>
<keyword evidence="4" id="KW-0378">Hydrolase</keyword>
<dbReference type="SUPFAM" id="SSF75005">
    <property type="entry name" value="Arabinanase/levansucrase/invertase"/>
    <property type="match status" value="1"/>
</dbReference>
<reference evidence="4 5" key="1">
    <citation type="submission" date="2017-11" db="EMBL/GenBank/DDBJ databases">
        <title>Genomic Encyclopedia of Archaeal and Bacterial Type Strains, Phase II (KMG-II): From Individual Species to Whole Genera.</title>
        <authorList>
            <person name="Goeker M."/>
        </authorList>
    </citation>
    <scope>NUCLEOTIDE SEQUENCE [LARGE SCALE GENOMIC DNA]</scope>
    <source>
        <strain evidence="4 5">DSM 27268</strain>
    </source>
</reference>